<evidence type="ECO:0000256" key="4">
    <source>
        <dbReference type="ARBA" id="ARBA00049194"/>
    </source>
</evidence>
<evidence type="ECO:0000259" key="5">
    <source>
        <dbReference type="Pfam" id="PF00171"/>
    </source>
</evidence>
<evidence type="ECO:0000256" key="1">
    <source>
        <dbReference type="ARBA" id="ARBA00009986"/>
    </source>
</evidence>
<dbReference type="Gene3D" id="3.40.605.10">
    <property type="entry name" value="Aldehyde Dehydrogenase, Chain A, domain 1"/>
    <property type="match status" value="1"/>
</dbReference>
<organism evidence="6 7">
    <name type="scientific">Parafrankia irregularis</name>
    <dbReference type="NCBI Taxonomy" id="795642"/>
    <lineage>
        <taxon>Bacteria</taxon>
        <taxon>Bacillati</taxon>
        <taxon>Actinomycetota</taxon>
        <taxon>Actinomycetes</taxon>
        <taxon>Frankiales</taxon>
        <taxon>Frankiaceae</taxon>
        <taxon>Parafrankia</taxon>
    </lineage>
</organism>
<dbReference type="PANTHER" id="PTHR42804">
    <property type="entry name" value="ALDEHYDE DEHYDROGENASE"/>
    <property type="match status" value="1"/>
</dbReference>
<dbReference type="InterPro" id="IPR016163">
    <property type="entry name" value="Ald_DH_C"/>
</dbReference>
<accession>A0A0S4QQP0</accession>
<dbReference type="EMBL" id="FAOZ01000012">
    <property type="protein sequence ID" value="CUU57346.1"/>
    <property type="molecule type" value="Genomic_DNA"/>
</dbReference>
<dbReference type="AlphaFoldDB" id="A0A0S4QQP0"/>
<name>A0A0S4QQP0_9ACTN</name>
<dbReference type="PANTHER" id="PTHR42804:SF1">
    <property type="entry name" value="ALDEHYDE DEHYDROGENASE-RELATED"/>
    <property type="match status" value="1"/>
</dbReference>
<dbReference type="GO" id="GO:0004029">
    <property type="term" value="F:aldehyde dehydrogenase (NAD+) activity"/>
    <property type="evidence" value="ECO:0007669"/>
    <property type="project" value="UniProtKB-EC"/>
</dbReference>
<evidence type="ECO:0000313" key="7">
    <source>
        <dbReference type="Proteomes" id="UP000198802"/>
    </source>
</evidence>
<evidence type="ECO:0000256" key="2">
    <source>
        <dbReference type="ARBA" id="ARBA00023002"/>
    </source>
</evidence>
<dbReference type="PROSITE" id="PS00070">
    <property type="entry name" value="ALDEHYDE_DEHYDR_CYS"/>
    <property type="match status" value="1"/>
</dbReference>
<keyword evidence="2" id="KW-0560">Oxidoreductase</keyword>
<dbReference type="CDD" id="cd07139">
    <property type="entry name" value="ALDH_AldA-Rv0768"/>
    <property type="match status" value="1"/>
</dbReference>
<dbReference type="RefSeq" id="WP_091278672.1">
    <property type="nucleotide sequence ID" value="NZ_FAOZ01000012.1"/>
</dbReference>
<dbReference type="InterPro" id="IPR016160">
    <property type="entry name" value="Ald_DH_CS_CYS"/>
</dbReference>
<dbReference type="InterPro" id="IPR015590">
    <property type="entry name" value="Aldehyde_DH_dom"/>
</dbReference>
<protein>
    <recommendedName>
        <fullName evidence="3">aldehyde dehydrogenase (NAD(+))</fullName>
        <ecNumber evidence="3">1.2.1.3</ecNumber>
    </recommendedName>
</protein>
<sequence>MSARNELYIDGRWTAPAGTEVFEVISAGSEEVVGSVPVGQRADIDRAVAAARAAFDSGPWPRLDPAERGAALGRLSKALQARSEELAVTISQENGTPVAAARLAQVLMATMTLDYYAGLAPEIAFTETRAGMLGPTVVRRRPVGVVGAIVAWNVPLYLSALKLGPALLAGCTVVLKPAPDAPLSLQILADAAADADLPPGVLNVVPADRDVSEYLVTHPGVDKISFTGSTAAGRRIASLCGELLRPVSLELGGKGAALVLPDADLGRALPGILQYGFMLNGQACVAQTRILTPRDRHAELVEGLLAAVGALKVGDPLDEATGLGPLASARQRDRVEEYIGIGRDEGATLALGGGRPAGQARGFFVEPTVFTDVDPAMRIAQEEIFGPVLTVIPYDTVDDAVAIANGTRYGLGGTIWTSDVEAGYALADRIDVGVLGVNMFMLDNVAPFGGVKDSGIGRELGPEALAAYLTYQTVNLPAGSTPGSLR</sequence>
<keyword evidence="7" id="KW-1185">Reference proteome</keyword>
<reference evidence="7" key="1">
    <citation type="submission" date="2015-11" db="EMBL/GenBank/DDBJ databases">
        <authorList>
            <person name="Varghese N."/>
        </authorList>
    </citation>
    <scope>NUCLEOTIDE SEQUENCE [LARGE SCALE GENOMIC DNA]</scope>
    <source>
        <strain evidence="7">DSM 45899</strain>
    </source>
</reference>
<dbReference type="InterPro" id="IPR016161">
    <property type="entry name" value="Ald_DH/histidinol_DH"/>
</dbReference>
<comment type="similarity">
    <text evidence="1">Belongs to the aldehyde dehydrogenase family.</text>
</comment>
<proteinExistence type="inferred from homology"/>
<dbReference type="InterPro" id="IPR016162">
    <property type="entry name" value="Ald_DH_N"/>
</dbReference>
<gene>
    <name evidence="6" type="ORF">Ga0074812_1126</name>
</gene>
<dbReference type="Pfam" id="PF00171">
    <property type="entry name" value="Aldedh"/>
    <property type="match status" value="1"/>
</dbReference>
<dbReference type="Gene3D" id="3.40.309.10">
    <property type="entry name" value="Aldehyde Dehydrogenase, Chain A, domain 2"/>
    <property type="match status" value="1"/>
</dbReference>
<evidence type="ECO:0000256" key="3">
    <source>
        <dbReference type="ARBA" id="ARBA00024226"/>
    </source>
</evidence>
<feature type="domain" description="Aldehyde dehydrogenase" evidence="5">
    <location>
        <begin position="13"/>
        <end position="474"/>
    </location>
</feature>
<comment type="catalytic activity">
    <reaction evidence="4">
        <text>an aldehyde + NAD(+) + H2O = a carboxylate + NADH + 2 H(+)</text>
        <dbReference type="Rhea" id="RHEA:16185"/>
        <dbReference type="ChEBI" id="CHEBI:15377"/>
        <dbReference type="ChEBI" id="CHEBI:15378"/>
        <dbReference type="ChEBI" id="CHEBI:17478"/>
        <dbReference type="ChEBI" id="CHEBI:29067"/>
        <dbReference type="ChEBI" id="CHEBI:57540"/>
        <dbReference type="ChEBI" id="CHEBI:57945"/>
        <dbReference type="EC" id="1.2.1.3"/>
    </reaction>
</comment>
<dbReference type="Proteomes" id="UP000198802">
    <property type="component" value="Unassembled WGS sequence"/>
</dbReference>
<evidence type="ECO:0000313" key="6">
    <source>
        <dbReference type="EMBL" id="CUU57346.1"/>
    </source>
</evidence>
<dbReference type="EC" id="1.2.1.3" evidence="3"/>
<dbReference type="FunFam" id="3.40.605.10:FF:000007">
    <property type="entry name" value="NAD/NADP-dependent betaine aldehyde dehydrogenase"/>
    <property type="match status" value="1"/>
</dbReference>
<dbReference type="SUPFAM" id="SSF53720">
    <property type="entry name" value="ALDH-like"/>
    <property type="match status" value="1"/>
</dbReference>